<dbReference type="GO" id="GO:0003677">
    <property type="term" value="F:DNA binding"/>
    <property type="evidence" value="ECO:0007669"/>
    <property type="project" value="InterPro"/>
</dbReference>
<evidence type="ECO:0000313" key="5">
    <source>
        <dbReference type="Proteomes" id="UP001152759"/>
    </source>
</evidence>
<dbReference type="GO" id="GO:0006357">
    <property type="term" value="P:regulation of transcription by RNA polymerase II"/>
    <property type="evidence" value="ECO:0007669"/>
    <property type="project" value="TreeGrafter"/>
</dbReference>
<feature type="region of interest" description="Disordered" evidence="1">
    <location>
        <begin position="219"/>
        <end position="242"/>
    </location>
</feature>
<dbReference type="Pfam" id="PF10545">
    <property type="entry name" value="MADF_DNA_bdg"/>
    <property type="match status" value="1"/>
</dbReference>
<reference evidence="4" key="1">
    <citation type="submission" date="2021-12" db="EMBL/GenBank/DDBJ databases">
        <authorList>
            <person name="King R."/>
        </authorList>
    </citation>
    <scope>NUCLEOTIDE SEQUENCE</scope>
</reference>
<feature type="domain" description="BESS" evidence="2">
    <location>
        <begin position="180"/>
        <end position="210"/>
    </location>
</feature>
<dbReference type="AlphaFoldDB" id="A0A9P0F2N1"/>
<dbReference type="InterPro" id="IPR006578">
    <property type="entry name" value="MADF-dom"/>
</dbReference>
<dbReference type="InterPro" id="IPR004210">
    <property type="entry name" value="BESS_motif"/>
</dbReference>
<dbReference type="EMBL" id="OU963865">
    <property type="protein sequence ID" value="CAH0389333.1"/>
    <property type="molecule type" value="Genomic_DNA"/>
</dbReference>
<organism evidence="4 5">
    <name type="scientific">Bemisia tabaci</name>
    <name type="common">Sweetpotato whitefly</name>
    <name type="synonym">Aleurodes tabaci</name>
    <dbReference type="NCBI Taxonomy" id="7038"/>
    <lineage>
        <taxon>Eukaryota</taxon>
        <taxon>Metazoa</taxon>
        <taxon>Ecdysozoa</taxon>
        <taxon>Arthropoda</taxon>
        <taxon>Hexapoda</taxon>
        <taxon>Insecta</taxon>
        <taxon>Pterygota</taxon>
        <taxon>Neoptera</taxon>
        <taxon>Paraneoptera</taxon>
        <taxon>Hemiptera</taxon>
        <taxon>Sternorrhyncha</taxon>
        <taxon>Aleyrodoidea</taxon>
        <taxon>Aleyrodidae</taxon>
        <taxon>Aleyrodinae</taxon>
        <taxon>Bemisia</taxon>
    </lineage>
</organism>
<evidence type="ECO:0000259" key="2">
    <source>
        <dbReference type="Pfam" id="PF02944"/>
    </source>
</evidence>
<name>A0A9P0F2N1_BEMTA</name>
<dbReference type="Proteomes" id="UP001152759">
    <property type="component" value="Chromosome 4"/>
</dbReference>
<dbReference type="GO" id="GO:0005634">
    <property type="term" value="C:nucleus"/>
    <property type="evidence" value="ECO:0007669"/>
    <property type="project" value="TreeGrafter"/>
</dbReference>
<accession>A0A9P0F2N1</accession>
<proteinExistence type="predicted"/>
<feature type="compositionally biased region" description="Acidic residues" evidence="1">
    <location>
        <begin position="121"/>
        <end position="135"/>
    </location>
</feature>
<evidence type="ECO:0008006" key="6">
    <source>
        <dbReference type="Google" id="ProtNLM"/>
    </source>
</evidence>
<feature type="compositionally biased region" description="Basic residues" evidence="1">
    <location>
        <begin position="156"/>
        <end position="169"/>
    </location>
</feature>
<gene>
    <name evidence="4" type="ORF">BEMITA_LOCUS8171</name>
</gene>
<dbReference type="PANTHER" id="PTHR12243">
    <property type="entry name" value="MADF DOMAIN TRANSCRIPTION FACTOR"/>
    <property type="match status" value="1"/>
</dbReference>
<dbReference type="InterPro" id="IPR039353">
    <property type="entry name" value="TF_Adf1"/>
</dbReference>
<protein>
    <recommendedName>
        <fullName evidence="6">MADF domain-containing protein</fullName>
    </recommendedName>
</protein>
<sequence length="242" mass="27885">MKSNIEMVDRSVLIGLVRQRSSLWDPQDRHYRSREMRTRLWDDVGQELGVTGEVARKNWEILRDIFRRKSKDIETFKSRVISEGNPALRPVSRWIYFDEMSFLADVMRPRPQKNPQAEEGGSPDDCEQDDDDEEVDTRQRESGGRSDLQCLTCSGGKKKKRLSAKKRKSQNLSKSREEEDDDMMFFRSLLPYMKKLGPLQRMKLRSTILDNVVAAIETSEESGSKTALVPLGREAPSDDQVA</sequence>
<feature type="region of interest" description="Disordered" evidence="1">
    <location>
        <begin position="110"/>
        <end position="179"/>
    </location>
</feature>
<dbReference type="SMART" id="SM00595">
    <property type="entry name" value="MADF"/>
    <property type="match status" value="1"/>
</dbReference>
<evidence type="ECO:0000259" key="3">
    <source>
        <dbReference type="Pfam" id="PF10545"/>
    </source>
</evidence>
<evidence type="ECO:0000256" key="1">
    <source>
        <dbReference type="SAM" id="MobiDB-lite"/>
    </source>
</evidence>
<evidence type="ECO:0000313" key="4">
    <source>
        <dbReference type="EMBL" id="CAH0389333.1"/>
    </source>
</evidence>
<dbReference type="Pfam" id="PF02944">
    <property type="entry name" value="BESS"/>
    <property type="match status" value="1"/>
</dbReference>
<dbReference type="GO" id="GO:0005667">
    <property type="term" value="C:transcription regulator complex"/>
    <property type="evidence" value="ECO:0007669"/>
    <property type="project" value="TreeGrafter"/>
</dbReference>
<feature type="domain" description="MADF" evidence="3">
    <location>
        <begin position="13"/>
        <end position="103"/>
    </location>
</feature>
<keyword evidence="5" id="KW-1185">Reference proteome</keyword>
<dbReference type="PANTHER" id="PTHR12243:SF69">
    <property type="entry name" value="SI:CH73-59F11.3"/>
    <property type="match status" value="1"/>
</dbReference>
<dbReference type="KEGG" id="btab:109042473"/>